<evidence type="ECO:0000313" key="3">
    <source>
        <dbReference type="Proteomes" id="UP000321805"/>
    </source>
</evidence>
<feature type="region of interest" description="Disordered" evidence="1">
    <location>
        <begin position="1"/>
        <end position="28"/>
    </location>
</feature>
<evidence type="ECO:0000313" key="2">
    <source>
        <dbReference type="EMBL" id="QEC47138.1"/>
    </source>
</evidence>
<gene>
    <name evidence="2" type="ORF">FSW04_05740</name>
</gene>
<dbReference type="AlphaFoldDB" id="A0A5B8U2F0"/>
<accession>A0A5B8U2F0</accession>
<proteinExistence type="predicted"/>
<dbReference type="OrthoDB" id="5243953at2"/>
<dbReference type="RefSeq" id="WP_146917196.1">
    <property type="nucleotide sequence ID" value="NZ_CP042430.1"/>
</dbReference>
<dbReference type="EMBL" id="CP042430">
    <property type="protein sequence ID" value="QEC47138.1"/>
    <property type="molecule type" value="Genomic_DNA"/>
</dbReference>
<protein>
    <submittedName>
        <fullName evidence="2">Uncharacterized protein</fullName>
    </submittedName>
</protein>
<dbReference type="Proteomes" id="UP000321805">
    <property type="component" value="Chromosome"/>
</dbReference>
<reference evidence="2 3" key="1">
    <citation type="journal article" date="2018" name="J. Microbiol.">
        <title>Baekduia soli gen. nov., sp. nov., a novel bacterium isolated from the soil of Baekdu Mountain and proposal of a novel family name, Baekduiaceae fam. nov.</title>
        <authorList>
            <person name="An D.S."/>
            <person name="Siddiqi M.Z."/>
            <person name="Kim K.H."/>
            <person name="Yu H.S."/>
            <person name="Im W.T."/>
        </authorList>
    </citation>
    <scope>NUCLEOTIDE SEQUENCE [LARGE SCALE GENOMIC DNA]</scope>
    <source>
        <strain evidence="2 3">BR7-21</strain>
    </source>
</reference>
<name>A0A5B8U2F0_9ACTN</name>
<keyword evidence="3" id="KW-1185">Reference proteome</keyword>
<organism evidence="2 3">
    <name type="scientific">Baekduia soli</name>
    <dbReference type="NCBI Taxonomy" id="496014"/>
    <lineage>
        <taxon>Bacteria</taxon>
        <taxon>Bacillati</taxon>
        <taxon>Actinomycetota</taxon>
        <taxon>Thermoleophilia</taxon>
        <taxon>Solirubrobacterales</taxon>
        <taxon>Baekduiaceae</taxon>
        <taxon>Baekduia</taxon>
    </lineage>
</organism>
<sequence>MGRRSRQRGRTDKLEAPTTDYPSPDGHVLTLRGALSPKSRAEYARAADPAQARAAAGVEDVRARALEFLFERLVLRWTVHDVPTEGAKLLLARYRAATRDERDWVTQVLRAHCAEWFPDVRVP</sequence>
<evidence type="ECO:0000256" key="1">
    <source>
        <dbReference type="SAM" id="MobiDB-lite"/>
    </source>
</evidence>
<dbReference type="KEGG" id="bsol:FSW04_05740"/>